<dbReference type="Proteomes" id="UP000179284">
    <property type="component" value="Chromosome I"/>
</dbReference>
<dbReference type="EMBL" id="CP017831">
    <property type="protein sequence ID" value="AOZ95221.1"/>
    <property type="molecule type" value="Genomic_DNA"/>
</dbReference>
<sequence length="947" mass="108751">MAKIGFDNRIMFTYEAKSYSGVNQIAALVRKDVNLVTGFTAKEYIRGEKCKNLVIYGTVDKSDYLEELEKRGVIDLKEVRGKWEVYSFQVVDHPMDGVEHALIIAGSDKRGTIYGLFHLSELLGVSPFVNWNHAYPRKRKNVFLTDEVNVVTKEPSVKYRGFFINDEWPAFGNWATEHFGDVNAKCYERIFELLLRLKGNYLWPAMWRSNFSMDGPGLESARLANELGVVMSTSHHEPCMRTGEEYSLLRGKDSIYGDDWSFISNREGITRFWRDGLVRNRDFENVITLGMRGERDSKILGQDATLADNIDLLRDVLKTQNQLIKEIIDEDVQKVPRQFVLFSEVEEFFYGDDKTKGLLGDPELEGVTLMLSDNNVGYTRTLPSKEMRDHKGGFGMYYHMDMHGGPFSYKWIGATYLPRVWEQMTQAYDFGVKEIWVVNVGDIGTQEFGLSYFLDLAYDIEKWGGKDASITQKYVSEWVERSFGAMMPQSLRNKAQKIIWDYTGLLEKRRHEIMHGNVYHPLHYGEAQDVLDISEGILKEAAAIKKRISDEDMSAFISLLYYPACGTANLMKMWILAGRNELFARQNRIEANQIALLVDACVKEDDALITEYETVDDGYYKGFGRSEHIGFINWNEEDDRFPMRYLIYGANSPRMMVSRKDDEHYMTGTEWCDRPQTWKDMLRADVDSIEFDLINGSEHPYRFEITADNDWMKFSKVEGEVKARERITLSVDKSLLKEKVTGHFDIECVGFGTAHTTVEVMPPQVVPGHYMESDGFVCIEAEHFSSKKDTTKGSFEILSPYGRSGSAIKVFPSTADFLTEKKRPSVEYRFWIEDEGDYELTFDLAPTTPTTFKTEQYLGYSVNEEEICIVNSVHRTDIPYFLSPQWAQEAKDNVKKVSEKVHLKAGKNTLQFYGMSPGIVLERVLFVRDGVTIPSSYLGPKESYLGD</sequence>
<evidence type="ECO:0000259" key="2">
    <source>
        <dbReference type="Pfam" id="PF17829"/>
    </source>
</evidence>
<gene>
    <name evidence="3" type="ORF">bhn_I0185</name>
</gene>
<accession>A0A1D9NYF7</accession>
<evidence type="ECO:0000313" key="4">
    <source>
        <dbReference type="Proteomes" id="UP000179284"/>
    </source>
</evidence>
<dbReference type="InterPro" id="IPR042301">
    <property type="entry name" value="GH115_sf"/>
</dbReference>
<feature type="domain" description="Gylcosyl hydrolase 115 C-terminal" evidence="2">
    <location>
        <begin position="770"/>
        <end position="942"/>
    </location>
</feature>
<dbReference type="Gene3D" id="1.20.58.2150">
    <property type="match status" value="1"/>
</dbReference>
<evidence type="ECO:0000256" key="1">
    <source>
        <dbReference type="ARBA" id="ARBA00022801"/>
    </source>
</evidence>
<dbReference type="RefSeq" id="WP_083385611.1">
    <property type="nucleotide sequence ID" value="NZ_CP017831.1"/>
</dbReference>
<evidence type="ECO:0000313" key="3">
    <source>
        <dbReference type="EMBL" id="AOZ95221.1"/>
    </source>
</evidence>
<dbReference type="InterPro" id="IPR031924">
    <property type="entry name" value="GH115"/>
</dbReference>
<dbReference type="Pfam" id="PF15979">
    <property type="entry name" value="Glyco_hydro_115"/>
    <property type="match status" value="1"/>
</dbReference>
<proteinExistence type="predicted"/>
<dbReference type="Gene3D" id="3.20.20.520">
    <property type="entry name" value="Glycosyl hydrolase family 115"/>
    <property type="match status" value="1"/>
</dbReference>
<dbReference type="Pfam" id="PF17829">
    <property type="entry name" value="GH115_C"/>
    <property type="match status" value="1"/>
</dbReference>
<dbReference type="OrthoDB" id="8727830at2"/>
<dbReference type="PANTHER" id="PTHR37842:SF2">
    <property type="entry name" value="GYLCOSYL HYDROLASE 115 C-TERMINAL DOMAIN-CONTAINING PROTEIN"/>
    <property type="match status" value="1"/>
</dbReference>
<dbReference type="GO" id="GO:0005975">
    <property type="term" value="P:carbohydrate metabolic process"/>
    <property type="evidence" value="ECO:0007669"/>
    <property type="project" value="UniProtKB-ARBA"/>
</dbReference>
<dbReference type="GO" id="GO:0016787">
    <property type="term" value="F:hydrolase activity"/>
    <property type="evidence" value="ECO:0007669"/>
    <property type="project" value="UniProtKB-KW"/>
</dbReference>
<keyword evidence="1" id="KW-0378">Hydrolase</keyword>
<dbReference type="KEGG" id="bhu:bhn_I0185"/>
<reference evidence="4" key="1">
    <citation type="submission" date="2016-10" db="EMBL/GenBank/DDBJ databases">
        <title>The complete genome sequence of the rumen bacterium Butyrivibrio hungatei MB2003.</title>
        <authorList>
            <person name="Palevich N."/>
            <person name="Kelly W.J."/>
            <person name="Leahy S.C."/>
            <person name="Altermann E."/>
            <person name="Rakonjac J."/>
            <person name="Attwood G.T."/>
        </authorList>
    </citation>
    <scope>NUCLEOTIDE SEQUENCE [LARGE SCALE GENOMIC DNA]</scope>
    <source>
        <strain evidence="4">MB2003</strain>
    </source>
</reference>
<dbReference type="PANTHER" id="PTHR37842">
    <property type="match status" value="1"/>
</dbReference>
<dbReference type="AlphaFoldDB" id="A0A1D9NYF7"/>
<keyword evidence="4" id="KW-1185">Reference proteome</keyword>
<dbReference type="SUPFAM" id="SSF55545">
    <property type="entry name" value="beta-N-acetylhexosaminidase-like domain"/>
    <property type="match status" value="1"/>
</dbReference>
<protein>
    <submittedName>
        <fullName evidence="3">Alpha-glucuronidase</fullName>
    </submittedName>
</protein>
<name>A0A1D9NYF7_9FIRM</name>
<dbReference type="Gene3D" id="3.30.379.10">
    <property type="entry name" value="Chitobiase/beta-hexosaminidase domain 2-like"/>
    <property type="match status" value="1"/>
</dbReference>
<dbReference type="InterPro" id="IPR041437">
    <property type="entry name" value="GH115_C"/>
</dbReference>
<dbReference type="InterPro" id="IPR029018">
    <property type="entry name" value="Hex-like_dom2"/>
</dbReference>
<organism evidence="3 4">
    <name type="scientific">Butyrivibrio hungatei</name>
    <dbReference type="NCBI Taxonomy" id="185008"/>
    <lineage>
        <taxon>Bacteria</taxon>
        <taxon>Bacillati</taxon>
        <taxon>Bacillota</taxon>
        <taxon>Clostridia</taxon>
        <taxon>Lachnospirales</taxon>
        <taxon>Lachnospiraceae</taxon>
        <taxon>Butyrivibrio</taxon>
    </lineage>
</organism>
<dbReference type="Gene3D" id="2.60.120.1620">
    <property type="match status" value="1"/>
</dbReference>